<keyword evidence="2" id="KW-1185">Reference proteome</keyword>
<dbReference type="InterPro" id="IPR051404">
    <property type="entry name" value="TA_system_antitoxin"/>
</dbReference>
<evidence type="ECO:0000313" key="1">
    <source>
        <dbReference type="EMBL" id="CAI4030421.1"/>
    </source>
</evidence>
<dbReference type="Proteomes" id="UP001179121">
    <property type="component" value="Chromosome"/>
</dbReference>
<dbReference type="PANTHER" id="PTHR34504:SF4">
    <property type="entry name" value="ANTITOXIN HICB"/>
    <property type="match status" value="1"/>
</dbReference>
<dbReference type="PANTHER" id="PTHR34504">
    <property type="entry name" value="ANTITOXIN HICB"/>
    <property type="match status" value="1"/>
</dbReference>
<proteinExistence type="predicted"/>
<dbReference type="InterPro" id="IPR049389">
    <property type="entry name" value="TTHA0281-like"/>
</dbReference>
<dbReference type="InterPro" id="IPR035069">
    <property type="entry name" value="TTHA1013/TTHA0281-like"/>
</dbReference>
<dbReference type="AlphaFoldDB" id="A0AA86MWU0"/>
<protein>
    <submittedName>
        <fullName evidence="1">HicB family protein</fullName>
    </submittedName>
</protein>
<dbReference type="Pfam" id="PF21748">
    <property type="entry name" value="UPF0150"/>
    <property type="match status" value="1"/>
</dbReference>
<organism evidence="1 2">
    <name type="scientific">Nitrospira tepida</name>
    <dbReference type="NCBI Taxonomy" id="2973512"/>
    <lineage>
        <taxon>Bacteria</taxon>
        <taxon>Pseudomonadati</taxon>
        <taxon>Nitrospirota</taxon>
        <taxon>Nitrospiria</taxon>
        <taxon>Nitrospirales</taxon>
        <taxon>Nitrospiraceae</taxon>
        <taxon>Nitrospira</taxon>
    </lineage>
</organism>
<dbReference type="EMBL" id="OX365700">
    <property type="protein sequence ID" value="CAI4030421.1"/>
    <property type="molecule type" value="Genomic_DNA"/>
</dbReference>
<dbReference type="Gene3D" id="3.30.160.250">
    <property type="match status" value="1"/>
</dbReference>
<reference evidence="1" key="1">
    <citation type="submission" date="2022-10" db="EMBL/GenBank/DDBJ databases">
        <authorList>
            <person name="Koch H."/>
        </authorList>
    </citation>
    <scope>NUCLEOTIDE SEQUENCE</scope>
    <source>
        <strain evidence="1">DNF</strain>
    </source>
</reference>
<name>A0AA86MWU0_9BACT</name>
<evidence type="ECO:0000313" key="2">
    <source>
        <dbReference type="Proteomes" id="UP001179121"/>
    </source>
</evidence>
<dbReference type="KEGG" id="nti:DNFV4_00849"/>
<sequence length="72" mass="8127">MRTFAAYLEWDPDTQMYVGFVPGISGAHTQGKTLDELHKNLKEVLELCLEEYRASGEELPRFVGLQQIEVAG</sequence>
<accession>A0AA86MWU0</accession>
<dbReference type="RefSeq" id="WP_289267411.1">
    <property type="nucleotide sequence ID" value="NZ_OX365700.1"/>
</dbReference>
<gene>
    <name evidence="1" type="ORF">DNFV4_00849</name>
</gene>
<dbReference type="SUPFAM" id="SSF143100">
    <property type="entry name" value="TTHA1013/TTHA0281-like"/>
    <property type="match status" value="1"/>
</dbReference>